<comment type="caution">
    <text evidence="1">The sequence shown here is derived from an EMBL/GenBank/DDBJ whole genome shotgun (WGS) entry which is preliminary data.</text>
</comment>
<reference evidence="1 2" key="1">
    <citation type="submission" date="2019-02" db="EMBL/GenBank/DDBJ databases">
        <title>WGS of Pseudoxanthomonas species novum from clinical isolates.</title>
        <authorList>
            <person name="Bernier A.-M."/>
            <person name="Bernard K."/>
            <person name="Vachon A."/>
        </authorList>
    </citation>
    <scope>NUCLEOTIDE SEQUENCE [LARGE SCALE GENOMIC DNA]</scope>
    <source>
        <strain evidence="1 2">NML130969</strain>
    </source>
</reference>
<sequence>MNLTIRSIADRGDPAKERIVFRADEPLDIGQFLVLRSAWLHGAPSTDITQTFWFPNKDVGNRDLIVLYSKRGADKVRELESGRRTHFFYWNSDAPLWADSTYVPVLAYSPEWRYLEPADESAEADDEL</sequence>
<evidence type="ECO:0000313" key="2">
    <source>
        <dbReference type="Proteomes" id="UP000294164"/>
    </source>
</evidence>
<dbReference type="EMBL" id="SHMG01000005">
    <property type="protein sequence ID" value="TAA42544.1"/>
    <property type="molecule type" value="Genomic_DNA"/>
</dbReference>
<name>A0A4Q8M533_9GAMM</name>
<dbReference type="RefSeq" id="WP_130534597.1">
    <property type="nucleotide sequence ID" value="NZ_SHMG01000005.1"/>
</dbReference>
<dbReference type="Proteomes" id="UP000294164">
    <property type="component" value="Unassembled WGS sequence"/>
</dbReference>
<protein>
    <submittedName>
        <fullName evidence="1">Uncharacterized protein</fullName>
    </submittedName>
</protein>
<dbReference type="AlphaFoldDB" id="A0A4Q8M533"/>
<organism evidence="1 2">
    <name type="scientific">Pseudoxanthomonas winnipegensis</name>
    <dbReference type="NCBI Taxonomy" id="2480810"/>
    <lineage>
        <taxon>Bacteria</taxon>
        <taxon>Pseudomonadati</taxon>
        <taxon>Pseudomonadota</taxon>
        <taxon>Gammaproteobacteria</taxon>
        <taxon>Lysobacterales</taxon>
        <taxon>Lysobacteraceae</taxon>
        <taxon>Pseudoxanthomonas</taxon>
    </lineage>
</organism>
<dbReference type="OrthoDB" id="2086912at2"/>
<proteinExistence type="predicted"/>
<gene>
    <name evidence="1" type="ORF">EA655_11055</name>
</gene>
<accession>A0A4Q8M533</accession>
<evidence type="ECO:0000313" key="1">
    <source>
        <dbReference type="EMBL" id="TAA42544.1"/>
    </source>
</evidence>